<reference evidence="1 2" key="1">
    <citation type="submission" date="2023-03" db="EMBL/GenBank/DDBJ databases">
        <title>Comparative genome and transcriptome analysis combination mining strategies for increasing vitamin B12 production of Ensifer adhaerens strain.</title>
        <authorList>
            <person name="Yongheng L."/>
        </authorList>
    </citation>
    <scope>NUCLEOTIDE SEQUENCE [LARGE SCALE GENOMIC DNA]</scope>
    <source>
        <strain evidence="1 2">Casida A-T305</strain>
    </source>
</reference>
<gene>
    <name evidence="1" type="ORF">P4B07_14930</name>
</gene>
<dbReference type="GeneID" id="29518612"/>
<dbReference type="RefSeq" id="WP_034806299.1">
    <property type="nucleotide sequence ID" value="NZ_CP015880.1"/>
</dbReference>
<protein>
    <submittedName>
        <fullName evidence="1">Uncharacterized protein</fullName>
    </submittedName>
</protein>
<accession>A0ABY8HDL3</accession>
<evidence type="ECO:0000313" key="2">
    <source>
        <dbReference type="Proteomes" id="UP001214094"/>
    </source>
</evidence>
<organism evidence="1 2">
    <name type="scientific">Ensifer adhaerens</name>
    <name type="common">Sinorhizobium morelense</name>
    <dbReference type="NCBI Taxonomy" id="106592"/>
    <lineage>
        <taxon>Bacteria</taxon>
        <taxon>Pseudomonadati</taxon>
        <taxon>Pseudomonadota</taxon>
        <taxon>Alphaproteobacteria</taxon>
        <taxon>Hyphomicrobiales</taxon>
        <taxon>Rhizobiaceae</taxon>
        <taxon>Sinorhizobium/Ensifer group</taxon>
        <taxon>Ensifer</taxon>
    </lineage>
</organism>
<dbReference type="Proteomes" id="UP001214094">
    <property type="component" value="Chromosome"/>
</dbReference>
<evidence type="ECO:0000313" key="1">
    <source>
        <dbReference type="EMBL" id="WFP89846.1"/>
    </source>
</evidence>
<name>A0ABY8HDL3_ENSAD</name>
<dbReference type="EMBL" id="CP121308">
    <property type="protein sequence ID" value="WFP89846.1"/>
    <property type="molecule type" value="Genomic_DNA"/>
</dbReference>
<sequence length="91" mass="10185">MSNLTTFRLLFEGGLLVATADGKGPWVRSHQAKEEIDRLNDEMTCMSEAFQSCLLVFREEVMNWLPDSAEGDAFKAKLICQIDTALSKAKD</sequence>
<keyword evidence="2" id="KW-1185">Reference proteome</keyword>
<proteinExistence type="predicted"/>